<name>A0AAD5PBZ8_9FUNG</name>
<reference evidence="2" key="2">
    <citation type="submission" date="2023-02" db="EMBL/GenBank/DDBJ databases">
        <authorList>
            <consortium name="DOE Joint Genome Institute"/>
            <person name="Mondo S.J."/>
            <person name="Chang Y."/>
            <person name="Wang Y."/>
            <person name="Ahrendt S."/>
            <person name="Andreopoulos W."/>
            <person name="Barry K."/>
            <person name="Beard J."/>
            <person name="Benny G.L."/>
            <person name="Blankenship S."/>
            <person name="Bonito G."/>
            <person name="Cuomo C."/>
            <person name="Desiro A."/>
            <person name="Gervers K.A."/>
            <person name="Hundley H."/>
            <person name="Kuo A."/>
            <person name="LaButti K."/>
            <person name="Lang B.F."/>
            <person name="Lipzen A."/>
            <person name="O'Donnell K."/>
            <person name="Pangilinan J."/>
            <person name="Reynolds N."/>
            <person name="Sandor L."/>
            <person name="Smith M.W."/>
            <person name="Tsang A."/>
            <person name="Grigoriev I.V."/>
            <person name="Stajich J.E."/>
            <person name="Spatafora J.W."/>
        </authorList>
    </citation>
    <scope>NUCLEOTIDE SEQUENCE</scope>
    <source>
        <strain evidence="2">RSA 2281</strain>
    </source>
</reference>
<dbReference type="EMBL" id="JAIXMP010000020">
    <property type="protein sequence ID" value="KAI9257343.1"/>
    <property type="molecule type" value="Genomic_DNA"/>
</dbReference>
<reference evidence="2" key="1">
    <citation type="journal article" date="2022" name="IScience">
        <title>Evolution of zygomycete secretomes and the origins of terrestrial fungal ecologies.</title>
        <authorList>
            <person name="Chang Y."/>
            <person name="Wang Y."/>
            <person name="Mondo S."/>
            <person name="Ahrendt S."/>
            <person name="Andreopoulos W."/>
            <person name="Barry K."/>
            <person name="Beard J."/>
            <person name="Benny G.L."/>
            <person name="Blankenship S."/>
            <person name="Bonito G."/>
            <person name="Cuomo C."/>
            <person name="Desiro A."/>
            <person name="Gervers K.A."/>
            <person name="Hundley H."/>
            <person name="Kuo A."/>
            <person name="LaButti K."/>
            <person name="Lang B.F."/>
            <person name="Lipzen A."/>
            <person name="O'Donnell K."/>
            <person name="Pangilinan J."/>
            <person name="Reynolds N."/>
            <person name="Sandor L."/>
            <person name="Smith M.E."/>
            <person name="Tsang A."/>
            <person name="Grigoriev I.V."/>
            <person name="Stajich J.E."/>
            <person name="Spatafora J.W."/>
        </authorList>
    </citation>
    <scope>NUCLEOTIDE SEQUENCE</scope>
    <source>
        <strain evidence="2">RSA 2281</strain>
    </source>
</reference>
<dbReference type="AlphaFoldDB" id="A0AAD5PBZ8"/>
<dbReference type="Proteomes" id="UP001209540">
    <property type="component" value="Unassembled WGS sequence"/>
</dbReference>
<feature type="transmembrane region" description="Helical" evidence="1">
    <location>
        <begin position="104"/>
        <end position="121"/>
    </location>
</feature>
<evidence type="ECO:0000313" key="2">
    <source>
        <dbReference type="EMBL" id="KAI9257343.1"/>
    </source>
</evidence>
<sequence>MWAWKKNTKNHINILIKCVILLKIGYFFKNAHHAAFHVGLMSYYNVLRDYQLLKIIWCLVNEQLSVYQDNAFKQRNSCEIVQDIGIYNSIKQLRRFFLIIQNHNHYYLTISAIVIIFYNLNQSH</sequence>
<evidence type="ECO:0008006" key="4">
    <source>
        <dbReference type="Google" id="ProtNLM"/>
    </source>
</evidence>
<protein>
    <recommendedName>
        <fullName evidence="4">Transmembrane protein</fullName>
    </recommendedName>
</protein>
<organism evidence="2 3">
    <name type="scientific">Phascolomyces articulosus</name>
    <dbReference type="NCBI Taxonomy" id="60185"/>
    <lineage>
        <taxon>Eukaryota</taxon>
        <taxon>Fungi</taxon>
        <taxon>Fungi incertae sedis</taxon>
        <taxon>Mucoromycota</taxon>
        <taxon>Mucoromycotina</taxon>
        <taxon>Mucoromycetes</taxon>
        <taxon>Mucorales</taxon>
        <taxon>Lichtheimiaceae</taxon>
        <taxon>Phascolomyces</taxon>
    </lineage>
</organism>
<keyword evidence="1" id="KW-0812">Transmembrane</keyword>
<evidence type="ECO:0000256" key="1">
    <source>
        <dbReference type="SAM" id="Phobius"/>
    </source>
</evidence>
<proteinExistence type="predicted"/>
<keyword evidence="1" id="KW-0472">Membrane</keyword>
<keyword evidence="3" id="KW-1185">Reference proteome</keyword>
<evidence type="ECO:0000313" key="3">
    <source>
        <dbReference type="Proteomes" id="UP001209540"/>
    </source>
</evidence>
<comment type="caution">
    <text evidence="2">The sequence shown here is derived from an EMBL/GenBank/DDBJ whole genome shotgun (WGS) entry which is preliminary data.</text>
</comment>
<gene>
    <name evidence="2" type="ORF">BDA99DRAFT_539450</name>
</gene>
<accession>A0AAD5PBZ8</accession>
<keyword evidence="1" id="KW-1133">Transmembrane helix</keyword>